<accession>A0A3S0ZSC6</accession>
<name>A0A3S0ZSC6_ELYCH</name>
<feature type="non-terminal residue" evidence="2">
    <location>
        <position position="139"/>
    </location>
</feature>
<feature type="compositionally biased region" description="Basic and acidic residues" evidence="1">
    <location>
        <begin position="64"/>
        <end position="74"/>
    </location>
</feature>
<protein>
    <submittedName>
        <fullName evidence="2">Uncharacterized protein</fullName>
    </submittedName>
</protein>
<dbReference type="EMBL" id="RQTK01000197">
    <property type="protein sequence ID" value="RUS84675.1"/>
    <property type="molecule type" value="Genomic_DNA"/>
</dbReference>
<dbReference type="AlphaFoldDB" id="A0A3S0ZSC6"/>
<sequence length="139" mass="15408">PAPVESEPDAPLDLSVKPSKKPEPQQPQQQSGAVTETGPSSHRASTGPGQGQGPPPTQASADARAYRRSLDMSDGRGGQYKHPKDYRETMQSGHQPHYLQTLENNVDRMLPHHHRSPYQGQHHPQQQQQQQHPHPHAHA</sequence>
<feature type="compositionally biased region" description="Low complexity" evidence="1">
    <location>
        <begin position="121"/>
        <end position="132"/>
    </location>
</feature>
<evidence type="ECO:0000313" key="3">
    <source>
        <dbReference type="Proteomes" id="UP000271974"/>
    </source>
</evidence>
<dbReference type="Proteomes" id="UP000271974">
    <property type="component" value="Unassembled WGS sequence"/>
</dbReference>
<evidence type="ECO:0000256" key="1">
    <source>
        <dbReference type="SAM" id="MobiDB-lite"/>
    </source>
</evidence>
<feature type="non-terminal residue" evidence="2">
    <location>
        <position position="1"/>
    </location>
</feature>
<feature type="region of interest" description="Disordered" evidence="1">
    <location>
        <begin position="1"/>
        <end position="139"/>
    </location>
</feature>
<gene>
    <name evidence="2" type="ORF">EGW08_007545</name>
</gene>
<evidence type="ECO:0000313" key="2">
    <source>
        <dbReference type="EMBL" id="RUS84675.1"/>
    </source>
</evidence>
<keyword evidence="3" id="KW-1185">Reference proteome</keyword>
<reference evidence="2 3" key="1">
    <citation type="submission" date="2019-01" db="EMBL/GenBank/DDBJ databases">
        <title>A draft genome assembly of the solar-powered sea slug Elysia chlorotica.</title>
        <authorList>
            <person name="Cai H."/>
            <person name="Li Q."/>
            <person name="Fang X."/>
            <person name="Li J."/>
            <person name="Curtis N.E."/>
            <person name="Altenburger A."/>
            <person name="Shibata T."/>
            <person name="Feng M."/>
            <person name="Maeda T."/>
            <person name="Schwartz J.A."/>
            <person name="Shigenobu S."/>
            <person name="Lundholm N."/>
            <person name="Nishiyama T."/>
            <person name="Yang H."/>
            <person name="Hasebe M."/>
            <person name="Li S."/>
            <person name="Pierce S.K."/>
            <person name="Wang J."/>
        </authorList>
    </citation>
    <scope>NUCLEOTIDE SEQUENCE [LARGE SCALE GENOMIC DNA]</scope>
    <source>
        <strain evidence="2">EC2010</strain>
        <tissue evidence="2">Whole organism of an adult</tissue>
    </source>
</reference>
<comment type="caution">
    <text evidence="2">The sequence shown here is derived from an EMBL/GenBank/DDBJ whole genome shotgun (WGS) entry which is preliminary data.</text>
</comment>
<organism evidence="2 3">
    <name type="scientific">Elysia chlorotica</name>
    <name type="common">Eastern emerald elysia</name>
    <name type="synonym">Sea slug</name>
    <dbReference type="NCBI Taxonomy" id="188477"/>
    <lineage>
        <taxon>Eukaryota</taxon>
        <taxon>Metazoa</taxon>
        <taxon>Spiralia</taxon>
        <taxon>Lophotrochozoa</taxon>
        <taxon>Mollusca</taxon>
        <taxon>Gastropoda</taxon>
        <taxon>Heterobranchia</taxon>
        <taxon>Euthyneura</taxon>
        <taxon>Panpulmonata</taxon>
        <taxon>Sacoglossa</taxon>
        <taxon>Placobranchoidea</taxon>
        <taxon>Plakobranchidae</taxon>
        <taxon>Elysia</taxon>
    </lineage>
</organism>
<feature type="compositionally biased region" description="Polar residues" evidence="1">
    <location>
        <begin position="32"/>
        <end position="44"/>
    </location>
</feature>
<feature type="compositionally biased region" description="Acidic residues" evidence="1">
    <location>
        <begin position="1"/>
        <end position="10"/>
    </location>
</feature>
<proteinExistence type="predicted"/>